<evidence type="ECO:0000313" key="1">
    <source>
        <dbReference type="EMBL" id="KCV35743.1"/>
    </source>
</evidence>
<keyword evidence="2" id="KW-1185">Reference proteome</keyword>
<dbReference type="EMBL" id="JGWH01000085">
    <property type="protein sequence ID" value="KCV35743.1"/>
    <property type="molecule type" value="Genomic_DNA"/>
</dbReference>
<evidence type="ECO:0000313" key="2">
    <source>
        <dbReference type="Proteomes" id="UP000025756"/>
    </source>
</evidence>
<comment type="caution">
    <text evidence="1">The sequence shown here is derived from an EMBL/GenBank/DDBJ whole genome shotgun (WGS) entry which is preliminary data.</text>
</comment>
<sequence length="82" mass="9388">MWHFEMHSIRHGCPLPLDGVRELHVALKYIAPVMESTLVKLKSDLPVLRRAMALADPDDQLELLRQTQIKAEMEAQPCPTTR</sequence>
<reference evidence="1 2" key="1">
    <citation type="submission" date="2014-03" db="EMBL/GenBank/DDBJ databases">
        <title>Genome sequence of Bordetella bronchiseptica.</title>
        <authorList>
            <person name="Harvill E."/>
            <person name="Goodfield L.L."/>
            <person name="Ivanov Y.V."/>
            <person name="Meyer J.A."/>
            <person name="Muse S.J."/>
            <person name="Jacobs N."/>
            <person name="Bendor L."/>
            <person name="Smallridge W.E."/>
            <person name="Brinkac L.M."/>
            <person name="Sanka R."/>
            <person name="Kim M."/>
            <person name="Losada L."/>
        </authorList>
    </citation>
    <scope>NUCLEOTIDE SEQUENCE [LARGE SCALE GENOMIC DNA]</scope>
    <source>
        <strain evidence="1 2">00-P-2796</strain>
    </source>
</reference>
<protein>
    <submittedName>
        <fullName evidence="1">N-acetyltransferase YedL</fullName>
    </submittedName>
</protein>
<name>A0ABR4RH91_BORBO</name>
<gene>
    <name evidence="1" type="ORF">L490_5338</name>
</gene>
<proteinExistence type="predicted"/>
<organism evidence="1 2">
    <name type="scientific">Bordetella bronchiseptica 00-P-2796</name>
    <dbReference type="NCBI Taxonomy" id="1331199"/>
    <lineage>
        <taxon>Bacteria</taxon>
        <taxon>Pseudomonadati</taxon>
        <taxon>Pseudomonadota</taxon>
        <taxon>Betaproteobacteria</taxon>
        <taxon>Burkholderiales</taxon>
        <taxon>Alcaligenaceae</taxon>
        <taxon>Bordetella</taxon>
    </lineage>
</organism>
<dbReference type="Proteomes" id="UP000025756">
    <property type="component" value="Unassembled WGS sequence"/>
</dbReference>
<accession>A0ABR4RH91</accession>